<accession>A0ABR2E6V0</accession>
<sequence length="68" mass="7341">MPPSGMCVPAESSGESSIRQCFSWVLPPATSSSPFDPHEEVRGLLIDIREDQIPPGLLLSHVAVIRSL</sequence>
<gene>
    <name evidence="1" type="ORF">V6N12_030692</name>
</gene>
<organism evidence="1 2">
    <name type="scientific">Hibiscus sabdariffa</name>
    <name type="common">roselle</name>
    <dbReference type="NCBI Taxonomy" id="183260"/>
    <lineage>
        <taxon>Eukaryota</taxon>
        <taxon>Viridiplantae</taxon>
        <taxon>Streptophyta</taxon>
        <taxon>Embryophyta</taxon>
        <taxon>Tracheophyta</taxon>
        <taxon>Spermatophyta</taxon>
        <taxon>Magnoliopsida</taxon>
        <taxon>eudicotyledons</taxon>
        <taxon>Gunneridae</taxon>
        <taxon>Pentapetalae</taxon>
        <taxon>rosids</taxon>
        <taxon>malvids</taxon>
        <taxon>Malvales</taxon>
        <taxon>Malvaceae</taxon>
        <taxon>Malvoideae</taxon>
        <taxon>Hibiscus</taxon>
    </lineage>
</organism>
<comment type="caution">
    <text evidence="1">The sequence shown here is derived from an EMBL/GenBank/DDBJ whole genome shotgun (WGS) entry which is preliminary data.</text>
</comment>
<protein>
    <submittedName>
        <fullName evidence="1">Uncharacterized protein</fullName>
    </submittedName>
</protein>
<name>A0ABR2E6V0_9ROSI</name>
<evidence type="ECO:0000313" key="1">
    <source>
        <dbReference type="EMBL" id="KAK8553708.1"/>
    </source>
</evidence>
<proteinExistence type="predicted"/>
<reference evidence="1 2" key="1">
    <citation type="journal article" date="2024" name="G3 (Bethesda)">
        <title>Genome assembly of Hibiscus sabdariffa L. provides insights into metabolisms of medicinal natural products.</title>
        <authorList>
            <person name="Kim T."/>
        </authorList>
    </citation>
    <scope>NUCLEOTIDE SEQUENCE [LARGE SCALE GENOMIC DNA]</scope>
    <source>
        <strain evidence="1">TK-2024</strain>
        <tissue evidence="1">Old leaves</tissue>
    </source>
</reference>
<keyword evidence="2" id="KW-1185">Reference proteome</keyword>
<evidence type="ECO:0000313" key="2">
    <source>
        <dbReference type="Proteomes" id="UP001472677"/>
    </source>
</evidence>
<dbReference type="EMBL" id="JBBPBM010000019">
    <property type="protein sequence ID" value="KAK8553708.1"/>
    <property type="molecule type" value="Genomic_DNA"/>
</dbReference>
<dbReference type="Proteomes" id="UP001472677">
    <property type="component" value="Unassembled WGS sequence"/>
</dbReference>